<feature type="compositionally biased region" description="Basic and acidic residues" evidence="1">
    <location>
        <begin position="366"/>
        <end position="378"/>
    </location>
</feature>
<feature type="compositionally biased region" description="Low complexity" evidence="1">
    <location>
        <begin position="216"/>
        <end position="233"/>
    </location>
</feature>
<feature type="transmembrane region" description="Helical" evidence="2">
    <location>
        <begin position="726"/>
        <end position="743"/>
    </location>
</feature>
<proteinExistence type="predicted"/>
<feature type="compositionally biased region" description="Polar residues" evidence="1">
    <location>
        <begin position="294"/>
        <end position="304"/>
    </location>
</feature>
<evidence type="ECO:0000313" key="4">
    <source>
        <dbReference type="Proteomes" id="UP001314263"/>
    </source>
</evidence>
<gene>
    <name evidence="3" type="ORF">CVIRNUC_008036</name>
</gene>
<name>A0AAV1IBU1_9CHLO</name>
<evidence type="ECO:0000256" key="1">
    <source>
        <dbReference type="SAM" id="MobiDB-lite"/>
    </source>
</evidence>
<reference evidence="3 4" key="1">
    <citation type="submission" date="2023-10" db="EMBL/GenBank/DDBJ databases">
        <authorList>
            <person name="Maclean D."/>
            <person name="Macfadyen A."/>
        </authorList>
    </citation>
    <scope>NUCLEOTIDE SEQUENCE [LARGE SCALE GENOMIC DNA]</scope>
</reference>
<feature type="region of interest" description="Disordered" evidence="1">
    <location>
        <begin position="199"/>
        <end position="335"/>
    </location>
</feature>
<accession>A0AAV1IBU1</accession>
<sequence length="795" mass="83745">MERATGEQQAPIAAPQMEKACRPHAGESAAQGPRLALAAQAVARALIHGEDYHIVADILGERFTTIRIGFRSPGNALLLSSCLLRCGGNGVTFFVVPPCPSALQECLDSGICGYHLRSDAHKPDLQLVWRQAPHTMAAICAAVPHPDGISEGQGCTAAVLVGIQRGDNSLVSADLATFACCLAPHLPTAIAVQTKDEVSLPGIPDPSSALQGEQPSSSSHTPSSSSYLASDNSAGWELGLSSGHDSAQTPCSARTASRSLGRSSGSLGMELPACPEGVVLKGPSAEWELDEQQGEQQKPRQGTQVAAAGADTQGNPDSLSTSSRTDAVSPHSTGMRVQCSEFGSITILTAANSSPAQDRVSISRQEQVRPADSSDKCTEQLTPAWDDMKDRSPDLGPEAGKNISPAPAGFALFDSASSDPGGFGGGAPKDGSAKAQHSPAHSAVIAGSEPDAVQSAEMNFVAPDKNSGIVSYAADDDESLLLSEDVDVEDICDTAGETDGDAPSAMPPKSGAQARRARASRARAQARRRQLRSQEQTEEAGSSFRQWAGPGFAGGGGNGSDSDSPKGSGAGPYRRRSPQHPFWLTFRDPALEAAFVAWQAQQQRKGDILSAVLTAFVLLVELAHPSLQGYAFRVQACLVGIAVVASYMIMMHGARWQRSRELLASCLHWALSGAMLTIVFPAWARSLPAAKVRSLMWLFRFSGAEGSCVVPFIFMLRFKRAFWNQAYLLTASVAVSLPSVCTLRDTVKPTLLCFGLGLAMEAAAFVVPLAMIRILERRGRSLFLQSSAALLPHAD</sequence>
<dbReference type="EMBL" id="CAUYUE010000011">
    <property type="protein sequence ID" value="CAK0784831.1"/>
    <property type="molecule type" value="Genomic_DNA"/>
</dbReference>
<evidence type="ECO:0000313" key="3">
    <source>
        <dbReference type="EMBL" id="CAK0784831.1"/>
    </source>
</evidence>
<feature type="compositionally biased region" description="Polar residues" evidence="1">
    <location>
        <begin position="353"/>
        <end position="365"/>
    </location>
</feature>
<keyword evidence="2" id="KW-0472">Membrane</keyword>
<keyword evidence="4" id="KW-1185">Reference proteome</keyword>
<feature type="transmembrane region" description="Helical" evidence="2">
    <location>
        <begin position="662"/>
        <end position="683"/>
    </location>
</feature>
<feature type="transmembrane region" description="Helical" evidence="2">
    <location>
        <begin position="749"/>
        <end position="772"/>
    </location>
</feature>
<protein>
    <submittedName>
        <fullName evidence="3">Uncharacterized protein</fullName>
    </submittedName>
</protein>
<feature type="transmembrane region" description="Helical" evidence="2">
    <location>
        <begin position="630"/>
        <end position="650"/>
    </location>
</feature>
<feature type="region of interest" description="Disordered" evidence="1">
    <location>
        <begin position="493"/>
        <end position="575"/>
    </location>
</feature>
<evidence type="ECO:0000256" key="2">
    <source>
        <dbReference type="SAM" id="Phobius"/>
    </source>
</evidence>
<dbReference type="Proteomes" id="UP001314263">
    <property type="component" value="Unassembled WGS sequence"/>
</dbReference>
<comment type="caution">
    <text evidence="3">The sequence shown here is derived from an EMBL/GenBank/DDBJ whole genome shotgun (WGS) entry which is preliminary data.</text>
</comment>
<feature type="compositionally biased region" description="Low complexity" evidence="1">
    <location>
        <begin position="252"/>
        <end position="268"/>
    </location>
</feature>
<keyword evidence="2" id="KW-0812">Transmembrane</keyword>
<organism evidence="3 4">
    <name type="scientific">Coccomyxa viridis</name>
    <dbReference type="NCBI Taxonomy" id="1274662"/>
    <lineage>
        <taxon>Eukaryota</taxon>
        <taxon>Viridiplantae</taxon>
        <taxon>Chlorophyta</taxon>
        <taxon>core chlorophytes</taxon>
        <taxon>Trebouxiophyceae</taxon>
        <taxon>Trebouxiophyceae incertae sedis</taxon>
        <taxon>Coccomyxaceae</taxon>
        <taxon>Coccomyxa</taxon>
    </lineage>
</organism>
<feature type="compositionally biased region" description="Basic residues" evidence="1">
    <location>
        <begin position="515"/>
        <end position="531"/>
    </location>
</feature>
<feature type="compositionally biased region" description="Polar residues" evidence="1">
    <location>
        <begin position="312"/>
        <end position="332"/>
    </location>
</feature>
<dbReference type="AlphaFoldDB" id="A0AAV1IBU1"/>
<keyword evidence="2" id="KW-1133">Transmembrane helix</keyword>
<feature type="region of interest" description="Disordered" evidence="1">
    <location>
        <begin position="353"/>
        <end position="441"/>
    </location>
</feature>